<comment type="function">
    <text evidence="1">Mitochondrial DNA endonuclease involved in intron homing.</text>
</comment>
<feature type="domain" description="Homing endonuclease LAGLIDADG" evidence="2">
    <location>
        <begin position="195"/>
        <end position="313"/>
    </location>
</feature>
<dbReference type="GO" id="GO:0004519">
    <property type="term" value="F:endonuclease activity"/>
    <property type="evidence" value="ECO:0007669"/>
    <property type="project" value="InterPro"/>
</dbReference>
<dbReference type="GeneID" id="59143113"/>
<sequence length="358" mass="40861">MPSLVGGFGKNSLFFLNNIPNFSNSSSFNLPNKSTNINNLPNNNLPNNNLPNSQLGPYLAGLVEGDGTIAVHDKNSTAKKYSPIIIIVFKKADLPLAQFLQTITNCGTVNLKPGRGYVLWQIHDLVGVFTIVNLINGHMRTPKIEALGRTINWFNEYIQKNQNSKLPSTQSILSQIHPIELKELDTSPIDSNAWLAGLSDSDSNFSINIHQRKGRKGRKTTRVQLYFRIELRQNYHRLAPQGQKVSYFSIMSIMGTYFGVTVNSRTRIQNDKEFYSFYFTASSKISIAKAIEYFDNFPLLSSKHLDYKDWCKIFQLQNANPLTSSYLEIAKHTRKDYNKTRTSYNWDHLKDCYLTRIK</sequence>
<feature type="domain" description="Homing endonuclease LAGLIDADG" evidence="2">
    <location>
        <begin position="59"/>
        <end position="146"/>
    </location>
</feature>
<dbReference type="InterPro" id="IPR004860">
    <property type="entry name" value="LAGLIDADG_dom"/>
</dbReference>
<dbReference type="PANTHER" id="PTHR36181">
    <property type="entry name" value="INTRON-ENCODED ENDONUCLEASE AI3-RELATED"/>
    <property type="match status" value="1"/>
</dbReference>
<proteinExistence type="predicted"/>
<keyword evidence="3" id="KW-0496">Mitochondrion</keyword>
<evidence type="ECO:0000256" key="1">
    <source>
        <dbReference type="ARBA" id="ARBA00002670"/>
    </source>
</evidence>
<dbReference type="RefSeq" id="YP_009926611.1">
    <property type="nucleotide sequence ID" value="NC_050681.1"/>
</dbReference>
<dbReference type="InterPro" id="IPR051289">
    <property type="entry name" value="LAGLIDADG_Endonuclease"/>
</dbReference>
<accession>A0A7G7YDU8</accession>
<dbReference type="PANTHER" id="PTHR36181:SF6">
    <property type="entry name" value="INTRON-ENCODED LAGLIDADG ENDONUCLEASE FAMILY PROTEIN"/>
    <property type="match status" value="1"/>
</dbReference>
<dbReference type="Pfam" id="PF00961">
    <property type="entry name" value="LAGLIDADG_1"/>
    <property type="match status" value="2"/>
</dbReference>
<name>A0A7G7YDU8_9APHY</name>
<reference evidence="3" key="1">
    <citation type="journal article" date="2020" name="Front. Microbiol.">
        <title>Characterization of Two Mitochondrial Genomes and Gene Expression Analysis Reveal Clues for Variations, Evolution, and Large-Sclerotium Formation in Medical Fungus Wolfiporia cocos.</title>
        <authorList>
            <person name="Chen M."/>
            <person name="Chen N."/>
            <person name="Wu T."/>
            <person name="Bian Y."/>
            <person name="Deng Y."/>
            <person name="Xu Z."/>
        </authorList>
    </citation>
    <scope>NUCLEOTIDE SEQUENCE</scope>
    <source>
        <strain evidence="3">BL16</strain>
    </source>
</reference>
<evidence type="ECO:0000259" key="2">
    <source>
        <dbReference type="Pfam" id="PF00961"/>
    </source>
</evidence>
<organism evidence="3">
    <name type="scientific">Wolfiporia cocos</name>
    <dbReference type="NCBI Taxonomy" id="81056"/>
    <lineage>
        <taxon>Eukaryota</taxon>
        <taxon>Fungi</taxon>
        <taxon>Dikarya</taxon>
        <taxon>Basidiomycota</taxon>
        <taxon>Agaricomycotina</taxon>
        <taxon>Agaricomycetes</taxon>
        <taxon>Polyporales</taxon>
        <taxon>Phaeolaceae</taxon>
        <taxon>Wolfiporia</taxon>
    </lineage>
</organism>
<dbReference type="Gene3D" id="3.10.28.10">
    <property type="entry name" value="Homing endonucleases"/>
    <property type="match status" value="2"/>
</dbReference>
<dbReference type="GO" id="GO:0005739">
    <property type="term" value="C:mitochondrion"/>
    <property type="evidence" value="ECO:0007669"/>
    <property type="project" value="UniProtKB-ARBA"/>
</dbReference>
<dbReference type="EMBL" id="MT079861">
    <property type="protein sequence ID" value="QNH92668.1"/>
    <property type="molecule type" value="Genomic_DNA"/>
</dbReference>
<dbReference type="InterPro" id="IPR027434">
    <property type="entry name" value="Homing_endonucl"/>
</dbReference>
<geneLocation type="mitochondrion" evidence="3"/>
<gene>
    <name evidence="3" type="primary">orf28</name>
</gene>
<dbReference type="AlphaFoldDB" id="A0A7G7YDU8"/>
<evidence type="ECO:0000313" key="3">
    <source>
        <dbReference type="EMBL" id="QNH92668.1"/>
    </source>
</evidence>
<protein>
    <recommendedName>
        <fullName evidence="2">Homing endonuclease LAGLIDADG domain-containing protein</fullName>
    </recommendedName>
</protein>
<dbReference type="FunFam" id="3.10.28.10:FF:000007">
    <property type="entry name" value="Intron-encoded DNA endonuclease aI3"/>
    <property type="match status" value="1"/>
</dbReference>
<dbReference type="SUPFAM" id="SSF55608">
    <property type="entry name" value="Homing endonucleases"/>
    <property type="match status" value="2"/>
</dbReference>